<keyword evidence="2" id="KW-1185">Reference proteome</keyword>
<accession>A0A6I9RKL3</accession>
<organism evidence="2 3">
    <name type="scientific">Elaeis guineensis var. tenera</name>
    <name type="common">Oil palm</name>
    <dbReference type="NCBI Taxonomy" id="51953"/>
    <lineage>
        <taxon>Eukaryota</taxon>
        <taxon>Viridiplantae</taxon>
        <taxon>Streptophyta</taxon>
        <taxon>Embryophyta</taxon>
        <taxon>Tracheophyta</taxon>
        <taxon>Spermatophyta</taxon>
        <taxon>Magnoliopsida</taxon>
        <taxon>Liliopsida</taxon>
        <taxon>Arecaceae</taxon>
        <taxon>Arecoideae</taxon>
        <taxon>Cocoseae</taxon>
        <taxon>Elaeidinae</taxon>
        <taxon>Elaeis</taxon>
    </lineage>
</organism>
<protein>
    <submittedName>
        <fullName evidence="3">Uncharacterized protein LOC105049875 isoform X1</fullName>
    </submittedName>
</protein>
<feature type="coiled-coil region" evidence="1">
    <location>
        <begin position="31"/>
        <end position="72"/>
    </location>
</feature>
<gene>
    <name evidence="3" type="primary">LOC105049875</name>
</gene>
<keyword evidence="1" id="KW-0175">Coiled coil</keyword>
<dbReference type="KEGG" id="egu:105049875"/>
<evidence type="ECO:0000313" key="2">
    <source>
        <dbReference type="Proteomes" id="UP000504607"/>
    </source>
</evidence>
<dbReference type="InParanoid" id="A0A6I9RKL3"/>
<dbReference type="FunCoup" id="A0A6I9RKL3">
    <property type="interactions" value="1754"/>
</dbReference>
<dbReference type="OrthoDB" id="993453at2759"/>
<evidence type="ECO:0000313" key="3">
    <source>
        <dbReference type="RefSeq" id="XP_010927957.1"/>
    </source>
</evidence>
<dbReference type="Proteomes" id="UP000504607">
    <property type="component" value="Chromosome 8"/>
</dbReference>
<name>A0A6I9RKL3_ELAGV</name>
<dbReference type="PANTHER" id="PTHR34807">
    <property type="entry name" value="OS08G0270800 PROTEIN"/>
    <property type="match status" value="1"/>
</dbReference>
<evidence type="ECO:0000256" key="1">
    <source>
        <dbReference type="SAM" id="Coils"/>
    </source>
</evidence>
<dbReference type="GeneID" id="105049875"/>
<proteinExistence type="predicted"/>
<dbReference type="AlphaFoldDB" id="A0A6I9RKL3"/>
<dbReference type="RefSeq" id="XP_010927957.1">
    <property type="nucleotide sequence ID" value="XM_010929655.3"/>
</dbReference>
<sequence length="209" mass="23727">MVMKKGRKVAVEASPSACFLLGEEARAWFRHESLLQDYEELLKETEAKRKQLQKVNQKKLKLLAEVKFLRKRYKCLSKNPLQKTTYRLKKRSCKIPSSVLGHGEAPSPVIQNELHQKDRSYIVREVAVPSTSAVLDLNQASLPLQNGEEMEEFQGEPESMKVDKLNKGLTEGDLVANDLKLLICRDVGNGVKRGGKRKITWQDQVALKV</sequence>
<reference evidence="3" key="1">
    <citation type="submission" date="2025-08" db="UniProtKB">
        <authorList>
            <consortium name="RefSeq"/>
        </authorList>
    </citation>
    <scope>IDENTIFICATION</scope>
</reference>
<dbReference type="PANTHER" id="PTHR34807:SF3">
    <property type="entry name" value="OS08G0270800 PROTEIN"/>
    <property type="match status" value="1"/>
</dbReference>